<feature type="region of interest" description="Disordered" evidence="2">
    <location>
        <begin position="22"/>
        <end position="78"/>
    </location>
</feature>
<feature type="compositionally biased region" description="Basic and acidic residues" evidence="2">
    <location>
        <begin position="34"/>
        <end position="48"/>
    </location>
</feature>
<dbReference type="PANTHER" id="PTHR45625">
    <property type="entry name" value="PEPTIDYL-PROLYL CIS-TRANS ISOMERASE-RELATED"/>
    <property type="match status" value="1"/>
</dbReference>
<dbReference type="PROSITE" id="PS50072">
    <property type="entry name" value="CSA_PPIASE_2"/>
    <property type="match status" value="1"/>
</dbReference>
<evidence type="ECO:0000259" key="4">
    <source>
        <dbReference type="PROSITE" id="PS50072"/>
    </source>
</evidence>
<dbReference type="InterPro" id="IPR029000">
    <property type="entry name" value="Cyclophilin-like_dom_sf"/>
</dbReference>
<evidence type="ECO:0000313" key="5">
    <source>
        <dbReference type="EMBL" id="NYI77281.1"/>
    </source>
</evidence>
<evidence type="ECO:0000256" key="1">
    <source>
        <dbReference type="ARBA" id="ARBA00002388"/>
    </source>
</evidence>
<dbReference type="PANTHER" id="PTHR45625:SF3">
    <property type="entry name" value="PEPTIDYL-PROLYL CIS-TRANS ISOMERASE B-RELATED"/>
    <property type="match status" value="1"/>
</dbReference>
<feature type="chain" id="PRO_5039650745" evidence="3">
    <location>
        <begin position="23"/>
        <end position="244"/>
    </location>
</feature>
<accession>A0A7Z0DL59</accession>
<dbReference type="GO" id="GO:0003755">
    <property type="term" value="F:peptidyl-prolyl cis-trans isomerase activity"/>
    <property type="evidence" value="ECO:0007669"/>
    <property type="project" value="UniProtKB-EC"/>
</dbReference>
<organism evidence="5 6">
    <name type="scientific">Nocardioides panzhihuensis</name>
    <dbReference type="NCBI Taxonomy" id="860243"/>
    <lineage>
        <taxon>Bacteria</taxon>
        <taxon>Bacillati</taxon>
        <taxon>Actinomycetota</taxon>
        <taxon>Actinomycetes</taxon>
        <taxon>Propionibacteriales</taxon>
        <taxon>Nocardioidaceae</taxon>
        <taxon>Nocardioides</taxon>
    </lineage>
</organism>
<protein>
    <submittedName>
        <fullName evidence="5">Peptidyl-prolyl cis-trans isomerase B (Cyclophilin B)</fullName>
        <ecNumber evidence="5">5.2.1.8</ecNumber>
    </submittedName>
</protein>
<dbReference type="EMBL" id="JACBZR010000001">
    <property type="protein sequence ID" value="NYI77281.1"/>
    <property type="molecule type" value="Genomic_DNA"/>
</dbReference>
<evidence type="ECO:0000256" key="3">
    <source>
        <dbReference type="SAM" id="SignalP"/>
    </source>
</evidence>
<dbReference type="EC" id="5.2.1.8" evidence="5"/>
<name>A0A7Z0DL59_9ACTN</name>
<dbReference type="AlphaFoldDB" id="A0A7Z0DL59"/>
<dbReference type="Proteomes" id="UP000564496">
    <property type="component" value="Unassembled WGS sequence"/>
</dbReference>
<keyword evidence="3" id="KW-0732">Signal</keyword>
<dbReference type="Pfam" id="PF00160">
    <property type="entry name" value="Pro_isomerase"/>
    <property type="match status" value="1"/>
</dbReference>
<feature type="signal peptide" evidence="3">
    <location>
        <begin position="1"/>
        <end position="22"/>
    </location>
</feature>
<sequence>MLTHMLSATAAAALLLTLSACGSDSSSDSPGSGDAKESKGPKSSESSDWKSIVKPGTTSCDYVEDPMGASKEVDAPEKSAQYTGKVAATINTSVGPLAVTLDADKAPCTVNSFLSLASQDYYDGTSCHRLGANPGFELLQCGDPTGQGTGGPGYTIPDEFEESDTFPAGTLAMANTGQPNTGGSQFFMVFGDTQLPPSYTVFGTLDEAAIKALQEVGEAGVAEAGADGTGAPKKPVEFETITVG</sequence>
<gene>
    <name evidence="5" type="ORF">BJ988_001929</name>
</gene>
<comment type="caution">
    <text evidence="5">The sequence shown here is derived from an EMBL/GenBank/DDBJ whole genome shotgun (WGS) entry which is preliminary data.</text>
</comment>
<feature type="domain" description="PPIase cyclophilin-type" evidence="4">
    <location>
        <begin position="91"/>
        <end position="243"/>
    </location>
</feature>
<feature type="compositionally biased region" description="Low complexity" evidence="2">
    <location>
        <begin position="22"/>
        <end position="33"/>
    </location>
</feature>
<feature type="region of interest" description="Disordered" evidence="2">
    <location>
        <begin position="222"/>
        <end position="244"/>
    </location>
</feature>
<evidence type="ECO:0000313" key="6">
    <source>
        <dbReference type="Proteomes" id="UP000564496"/>
    </source>
</evidence>
<keyword evidence="6" id="KW-1185">Reference proteome</keyword>
<dbReference type="InterPro" id="IPR044666">
    <property type="entry name" value="Cyclophilin_A-like"/>
</dbReference>
<dbReference type="SUPFAM" id="SSF50891">
    <property type="entry name" value="Cyclophilin-like"/>
    <property type="match status" value="1"/>
</dbReference>
<dbReference type="RefSeq" id="WP_179657796.1">
    <property type="nucleotide sequence ID" value="NZ_JACBZR010000001.1"/>
</dbReference>
<dbReference type="Gene3D" id="2.40.100.10">
    <property type="entry name" value="Cyclophilin-like"/>
    <property type="match status" value="1"/>
</dbReference>
<feature type="compositionally biased region" description="Low complexity" evidence="2">
    <location>
        <begin position="222"/>
        <end position="231"/>
    </location>
</feature>
<dbReference type="CDD" id="cd00317">
    <property type="entry name" value="cyclophilin"/>
    <property type="match status" value="1"/>
</dbReference>
<comment type="function">
    <text evidence="1">PPIases accelerate the folding of proteins. It catalyzes the cis-trans isomerization of proline imidic peptide bonds in oligopeptides.</text>
</comment>
<reference evidence="5 6" key="1">
    <citation type="submission" date="2020-07" db="EMBL/GenBank/DDBJ databases">
        <title>Sequencing the genomes of 1000 actinobacteria strains.</title>
        <authorList>
            <person name="Klenk H.-P."/>
        </authorList>
    </citation>
    <scope>NUCLEOTIDE SEQUENCE [LARGE SCALE GENOMIC DNA]</scope>
    <source>
        <strain evidence="5 6">DSM 26487</strain>
    </source>
</reference>
<dbReference type="InterPro" id="IPR002130">
    <property type="entry name" value="Cyclophilin-type_PPIase_dom"/>
</dbReference>
<keyword evidence="5" id="KW-0413">Isomerase</keyword>
<evidence type="ECO:0000256" key="2">
    <source>
        <dbReference type="SAM" id="MobiDB-lite"/>
    </source>
</evidence>
<proteinExistence type="predicted"/>